<feature type="transmembrane region" description="Helical" evidence="6">
    <location>
        <begin position="12"/>
        <end position="35"/>
    </location>
</feature>
<dbReference type="PANTHER" id="PTHR30294:SF29">
    <property type="entry name" value="MULTIDRUG ABC TRANSPORTER PERMEASE YBHS-RELATED"/>
    <property type="match status" value="1"/>
</dbReference>
<proteinExistence type="predicted"/>
<sequence length="243" mass="27514">MKAIYLKELQSFFSNLTGYLVIGVFLTLNGLFLWVFNTGYNILDFGFANLTPFFTIAPWIFIFLIPAISMRSFSEEKKQGTLELLLTKPISHNQLVWGKYLGVLTISLMAILPTILYVFSIYQLGKTPGNADFGALFTSYIGLVLLSATYAAISLFCSSISKNQIMAFMASVLLLFIFFVGLDNLEGIHLLGNQQYDLSYLGINYHYKSISRGVIDTRDLIYFFSIIALFIFLTRNQIRKEIA</sequence>
<dbReference type="Proteomes" id="UP001597357">
    <property type="component" value="Unassembled WGS sequence"/>
</dbReference>
<comment type="subcellular location">
    <subcellularLocation>
        <location evidence="1">Cell membrane</location>
        <topology evidence="1">Multi-pass membrane protein</topology>
    </subcellularLocation>
</comment>
<keyword evidence="2" id="KW-1003">Cell membrane</keyword>
<comment type="caution">
    <text evidence="7">The sequence shown here is derived from an EMBL/GenBank/DDBJ whole genome shotgun (WGS) entry which is preliminary data.</text>
</comment>
<dbReference type="InterPro" id="IPR019860">
    <property type="entry name" value="Motility-assoc_ABC_perm_GldF"/>
</dbReference>
<dbReference type="PANTHER" id="PTHR30294">
    <property type="entry name" value="MEMBRANE COMPONENT OF ABC TRANSPORTER YHHJ-RELATED"/>
    <property type="match status" value="1"/>
</dbReference>
<evidence type="ECO:0000313" key="7">
    <source>
        <dbReference type="EMBL" id="MFD2696639.1"/>
    </source>
</evidence>
<keyword evidence="5 6" id="KW-0472">Membrane</keyword>
<evidence type="ECO:0000256" key="3">
    <source>
        <dbReference type="ARBA" id="ARBA00022692"/>
    </source>
</evidence>
<organism evidence="7 8">
    <name type="scientific">Mesonia sediminis</name>
    <dbReference type="NCBI Taxonomy" id="1703946"/>
    <lineage>
        <taxon>Bacteria</taxon>
        <taxon>Pseudomonadati</taxon>
        <taxon>Bacteroidota</taxon>
        <taxon>Flavobacteriia</taxon>
        <taxon>Flavobacteriales</taxon>
        <taxon>Flavobacteriaceae</taxon>
        <taxon>Mesonia</taxon>
    </lineage>
</organism>
<feature type="transmembrane region" description="Helical" evidence="6">
    <location>
        <begin position="100"/>
        <end position="122"/>
    </location>
</feature>
<keyword evidence="4 6" id="KW-1133">Transmembrane helix</keyword>
<dbReference type="NCBIfam" id="TIGR03518">
    <property type="entry name" value="ABC_perm_GldF"/>
    <property type="match status" value="1"/>
</dbReference>
<name>A0ABW5SAN6_9FLAO</name>
<evidence type="ECO:0000256" key="6">
    <source>
        <dbReference type="SAM" id="Phobius"/>
    </source>
</evidence>
<dbReference type="InterPro" id="IPR051449">
    <property type="entry name" value="ABC-2_transporter_component"/>
</dbReference>
<evidence type="ECO:0000313" key="8">
    <source>
        <dbReference type="Proteomes" id="UP001597357"/>
    </source>
</evidence>
<gene>
    <name evidence="7" type="primary">gldF</name>
    <name evidence="7" type="ORF">ACFSQ0_01400</name>
</gene>
<dbReference type="EMBL" id="JBHULZ010000008">
    <property type="protein sequence ID" value="MFD2696639.1"/>
    <property type="molecule type" value="Genomic_DNA"/>
</dbReference>
<keyword evidence="8" id="KW-1185">Reference proteome</keyword>
<evidence type="ECO:0000256" key="5">
    <source>
        <dbReference type="ARBA" id="ARBA00023136"/>
    </source>
</evidence>
<keyword evidence="3 6" id="KW-0812">Transmembrane</keyword>
<feature type="transmembrane region" description="Helical" evidence="6">
    <location>
        <begin position="47"/>
        <end position="68"/>
    </location>
</feature>
<evidence type="ECO:0000256" key="2">
    <source>
        <dbReference type="ARBA" id="ARBA00022475"/>
    </source>
</evidence>
<evidence type="ECO:0000256" key="1">
    <source>
        <dbReference type="ARBA" id="ARBA00004651"/>
    </source>
</evidence>
<evidence type="ECO:0000256" key="4">
    <source>
        <dbReference type="ARBA" id="ARBA00022989"/>
    </source>
</evidence>
<dbReference type="Pfam" id="PF12679">
    <property type="entry name" value="ABC2_membrane_2"/>
    <property type="match status" value="1"/>
</dbReference>
<accession>A0ABW5SAN6</accession>
<dbReference type="RefSeq" id="WP_379043108.1">
    <property type="nucleotide sequence ID" value="NZ_JBHULZ010000008.1"/>
</dbReference>
<feature type="transmembrane region" description="Helical" evidence="6">
    <location>
        <begin position="220"/>
        <end position="238"/>
    </location>
</feature>
<reference evidence="8" key="1">
    <citation type="journal article" date="2019" name="Int. J. Syst. Evol. Microbiol.">
        <title>The Global Catalogue of Microorganisms (GCM) 10K type strain sequencing project: providing services to taxonomists for standard genome sequencing and annotation.</title>
        <authorList>
            <consortium name="The Broad Institute Genomics Platform"/>
            <consortium name="The Broad Institute Genome Sequencing Center for Infectious Disease"/>
            <person name="Wu L."/>
            <person name="Ma J."/>
        </authorList>
    </citation>
    <scope>NUCLEOTIDE SEQUENCE [LARGE SCALE GENOMIC DNA]</scope>
    <source>
        <strain evidence="8">KCTC 42255</strain>
    </source>
</reference>
<feature type="transmembrane region" description="Helical" evidence="6">
    <location>
        <begin position="165"/>
        <end position="182"/>
    </location>
</feature>
<feature type="transmembrane region" description="Helical" evidence="6">
    <location>
        <begin position="134"/>
        <end position="153"/>
    </location>
</feature>
<protein>
    <submittedName>
        <fullName evidence="7">Gliding motility-associated ABC transporter permease subunit GldF</fullName>
    </submittedName>
</protein>